<accession>A0A0F9BFG5</accession>
<organism evidence="1">
    <name type="scientific">marine sediment metagenome</name>
    <dbReference type="NCBI Taxonomy" id="412755"/>
    <lineage>
        <taxon>unclassified sequences</taxon>
        <taxon>metagenomes</taxon>
        <taxon>ecological metagenomes</taxon>
    </lineage>
</organism>
<dbReference type="EMBL" id="LAZR01052355">
    <property type="protein sequence ID" value="KKK83156.1"/>
    <property type="molecule type" value="Genomic_DNA"/>
</dbReference>
<comment type="caution">
    <text evidence="1">The sequence shown here is derived from an EMBL/GenBank/DDBJ whole genome shotgun (WGS) entry which is preliminary data.</text>
</comment>
<dbReference type="AlphaFoldDB" id="A0A0F9BFG5"/>
<protein>
    <submittedName>
        <fullName evidence="1">Uncharacterized protein</fullName>
    </submittedName>
</protein>
<reference evidence="1" key="1">
    <citation type="journal article" date="2015" name="Nature">
        <title>Complex archaea that bridge the gap between prokaryotes and eukaryotes.</title>
        <authorList>
            <person name="Spang A."/>
            <person name="Saw J.H."/>
            <person name="Jorgensen S.L."/>
            <person name="Zaremba-Niedzwiedzka K."/>
            <person name="Martijn J."/>
            <person name="Lind A.E."/>
            <person name="van Eijk R."/>
            <person name="Schleper C."/>
            <person name="Guy L."/>
            <person name="Ettema T.J."/>
        </authorList>
    </citation>
    <scope>NUCLEOTIDE SEQUENCE</scope>
</reference>
<sequence length="72" mass="8422">MKHVNYYETNDGEQFNDRNQAELHEYENAKRKAFGELIGEYHSIKTFEDFDVMNKKYTARIAELMTSPGAEG</sequence>
<gene>
    <name evidence="1" type="ORF">LCGC14_2796230</name>
</gene>
<name>A0A0F9BFG5_9ZZZZ</name>
<proteinExistence type="predicted"/>
<evidence type="ECO:0000313" key="1">
    <source>
        <dbReference type="EMBL" id="KKK83156.1"/>
    </source>
</evidence>